<feature type="region of interest" description="Disordered" evidence="2">
    <location>
        <begin position="1"/>
        <end position="33"/>
    </location>
</feature>
<dbReference type="EMBL" id="AF403738">
    <property type="protein sequence ID" value="AAK94145.1"/>
    <property type="molecule type" value="Genomic_DNA"/>
</dbReference>
<keyword evidence="1" id="KW-0175">Coiled coil</keyword>
<dbReference type="KEGG" id="vg:921943"/>
<feature type="coiled-coil region" evidence="1">
    <location>
        <begin position="151"/>
        <end position="241"/>
    </location>
</feature>
<evidence type="ECO:0000313" key="4">
    <source>
        <dbReference type="Proteomes" id="UP000006635"/>
    </source>
</evidence>
<evidence type="ECO:0000256" key="1">
    <source>
        <dbReference type="SAM" id="Coils"/>
    </source>
</evidence>
<gene>
    <name evidence="3" type="primary">CUN067</name>
</gene>
<sequence length="1357" mass="153147">MNSPRGESILTDPNVVPPSPLSQPPQPQDDSELQNLHRQLEQQLEQFGLNRQQQQQPDQQHQDGTIIDFENMGTVEPLPIFNEDGKLSDMSVSDLLDEFVSVDGGQSELDRAAADAEIRDNVLNSRKLVEDSQVEVDRIKAEAHARAGEIVAEAERKAAEIMNQTRRTNEESKRLAEQVKAEEESVRRNLAKLERFEERLMAFKVERKNFNASVLRYEQDRKALEVERQALLKAEESYREREKGFKVREMKFALAGNWSEKVPVENQLDNIMNQIKSSYAALKDERLKFVKQMKESQQFKEDAIRSNEETKILKGEIEKLYTLLRNCNVNEIETLIKNSIIRAKSIQADFAKQNLTTRETNLANARLALEKSSEDLQKKINSYRAMEAERDQLQNAIELLKAQHQVLLVTCATVSEQIEQQRSSARVYSIDQSAASVSEPKRADESGVFMGEDNEKMFVLVNQSDVKKNLSADASAIRRRLNDIKSRRYVSVAIFEIDQWRSLGRVSLREINRKMGEHLVKPHSNNCYVSVIDGQTAYFLSVGTISQYIDQICACMDRCGYVLNKNFKSFISGTIAPLPPNSDNNGPASGMGPQGWQDFYTGYSDGMRYQILNLRCERQETLELSAVLTYALRANVFGSVNVCIQSLAEHDYNRCGELLETLRKMHINGALQTVYSGTQNESEKLNVANLAPEKEPNLSFNPNTLETIMGSKIMRRMDPAQQTTCAELCFAIRAVNDKYAKGVSQMCRFQARPNNIVNVVSFGRNMQTVNMNMQLRDIDVETFRKVLENLCTGYNESALLLRNDNITNATFFMVSYKHVEDVVKVEHDALMAVYVADMEKVGKPKGLTLEDVRKKHGVRITKAKLVPNRQQLRESYERRMFQYQQDLALHQENSMNEMPILPPSFPDVGDVYTTVWVATNVGCEAWTNEIKAKAAPNSRQIVIEVEYGAQRSTLPFNLVVQSVFAAVHGGLNPGFMSGHRDLLRILKIEQVFTDPISDNVTYTITDSIVTRVHVFTDSGLNNMRAVVPSEYPETFTMMLARRKSQYMIEESIRLSKSGMGSGSGDKAIVIRAQDLPPDEYKDLLKEYEIRNRGNPDCPRHMYGPYEDYDEDIMRRKTTLSDYNLTAEDLRGIAGSSDIGDAGETISTVAKRKSAGQRKVPKFKGKNMEILARSVQQIGDENTADLIQELENFKDDNEQPVDVEPAVSQEIVKNEYIEVLVNVDEMPQRSRTCSRSSSSSSSSSESDSESEDESTPTPAPDPAPAKVKVSSPTRAPAVAEVTSSTPTRAQTPPESVAPTVAKVKGGPPKVKQSLPPRKRAYNKVVEDEEQPQPPPQPAKRARKSRNAKESERVNKRKR</sequence>
<dbReference type="Proteomes" id="UP000006635">
    <property type="component" value="Segment"/>
</dbReference>
<feature type="compositionally biased region" description="Low complexity" evidence="2">
    <location>
        <begin position="1235"/>
        <end position="1244"/>
    </location>
</feature>
<dbReference type="RefSeq" id="NP_203371.1">
    <property type="nucleotide sequence ID" value="NC_003084.1"/>
</dbReference>
<organism evidence="3 4">
    <name type="scientific">Culex nigripalpus nucleopolyhedrovirus (isolate Florida/1997)</name>
    <name type="common">CuniNPV</name>
    <dbReference type="NCBI Taxonomy" id="645993"/>
    <lineage>
        <taxon>Viruses</taxon>
        <taxon>Viruses incertae sedis</taxon>
        <taxon>Naldaviricetes</taxon>
        <taxon>Lefavirales</taxon>
        <taxon>Baculoviridae</taxon>
        <taxon>Deltabaculovirus</taxon>
    </lineage>
</organism>
<evidence type="ECO:0000313" key="3">
    <source>
        <dbReference type="EMBL" id="AAK94145.1"/>
    </source>
</evidence>
<accession>Q919K9</accession>
<proteinExistence type="predicted"/>
<organismHost>
    <name type="scientific">Culex nigripalpus</name>
    <dbReference type="NCBI Taxonomy" id="42429"/>
</organismHost>
<reference evidence="3 4" key="1">
    <citation type="journal article" date="2001" name="J. Virol.">
        <title>Genome sequence of a baculovirus pathogenic for Culex nigripalpus.</title>
        <authorList>
            <person name="Afonso C.L."/>
            <person name="Tulman E.R."/>
            <person name="Lu Z."/>
            <person name="Balinsky C.A."/>
            <person name="Moser B.A."/>
            <person name="Becnel J.J."/>
            <person name="Rock D.L."/>
            <person name="Kutish G.F."/>
        </authorList>
    </citation>
    <scope>NUCLEOTIDE SEQUENCE [LARGE SCALE GENOMIC DNA]</scope>
    <source>
        <strain evidence="4">Isolate Florida/1997</strain>
    </source>
</reference>
<name>Q919K9_NPVCO</name>
<evidence type="ECO:0000256" key="2">
    <source>
        <dbReference type="SAM" id="MobiDB-lite"/>
    </source>
</evidence>
<keyword evidence="4" id="KW-1185">Reference proteome</keyword>
<dbReference type="GeneID" id="921943"/>
<feature type="coiled-coil region" evidence="1">
    <location>
        <begin position="369"/>
        <end position="403"/>
    </location>
</feature>
<feature type="region of interest" description="Disordered" evidence="2">
    <location>
        <begin position="1226"/>
        <end position="1357"/>
    </location>
</feature>
<feature type="compositionally biased region" description="Pro residues" evidence="2">
    <location>
        <begin position="15"/>
        <end position="27"/>
    </location>
</feature>
<feature type="compositionally biased region" description="Basic and acidic residues" evidence="2">
    <location>
        <begin position="1345"/>
        <end position="1357"/>
    </location>
</feature>
<feature type="compositionally biased region" description="Low complexity" evidence="2">
    <location>
        <begin position="1301"/>
        <end position="1310"/>
    </location>
</feature>
<protein>
    <submittedName>
        <fullName evidence="3">Uncharacterized protein</fullName>
    </submittedName>
</protein>
<feature type="compositionally biased region" description="Polar residues" evidence="2">
    <location>
        <begin position="1280"/>
        <end position="1292"/>
    </location>
</feature>